<evidence type="ECO:0000313" key="12">
    <source>
        <dbReference type="Proteomes" id="UP000011064"/>
    </source>
</evidence>
<name>L8FQU3_PSED2</name>
<dbReference type="EMBL" id="GL573309">
    <property type="protein sequence ID" value="ELR03282.1"/>
    <property type="molecule type" value="Genomic_DNA"/>
</dbReference>
<protein>
    <recommendedName>
        <fullName evidence="10">Elongation of fatty acids protein</fullName>
        <ecNumber evidence="10">2.3.1.-</ecNumber>
    </recommendedName>
</protein>
<dbReference type="EC" id="2.3.1.-" evidence="10"/>
<dbReference type="STRING" id="658429.L8FQU3"/>
<dbReference type="GO" id="GO:0019367">
    <property type="term" value="P:fatty acid elongation, saturated fatty acid"/>
    <property type="evidence" value="ECO:0007669"/>
    <property type="project" value="TreeGrafter"/>
</dbReference>
<evidence type="ECO:0000256" key="2">
    <source>
        <dbReference type="ARBA" id="ARBA00022516"/>
    </source>
</evidence>
<dbReference type="GO" id="GO:0009922">
    <property type="term" value="F:fatty acid elongase activity"/>
    <property type="evidence" value="ECO:0007669"/>
    <property type="project" value="InterPro"/>
</dbReference>
<evidence type="ECO:0000256" key="9">
    <source>
        <dbReference type="ARBA" id="ARBA00023160"/>
    </source>
</evidence>
<dbReference type="PANTHER" id="PTHR11157:SF169">
    <property type="entry name" value="ELONGATION OF FATTY ACIDS PROTEIN"/>
    <property type="match status" value="1"/>
</dbReference>
<evidence type="ECO:0000256" key="4">
    <source>
        <dbReference type="ARBA" id="ARBA00022692"/>
    </source>
</evidence>
<dbReference type="Proteomes" id="UP000011064">
    <property type="component" value="Unassembled WGS sequence"/>
</dbReference>
<dbReference type="InParanoid" id="L8FQU3"/>
<evidence type="ECO:0000256" key="1">
    <source>
        <dbReference type="ARBA" id="ARBA00004141"/>
    </source>
</evidence>
<dbReference type="Pfam" id="PF01151">
    <property type="entry name" value="ELO"/>
    <property type="match status" value="1"/>
</dbReference>
<comment type="subcellular location">
    <subcellularLocation>
        <location evidence="1">Membrane</location>
        <topology evidence="1">Multi-pass membrane protein</topology>
    </subcellularLocation>
</comment>
<dbReference type="AlphaFoldDB" id="L8FQU3"/>
<feature type="transmembrane region" description="Helical" evidence="10">
    <location>
        <begin position="336"/>
        <end position="357"/>
    </location>
</feature>
<dbReference type="PANTHER" id="PTHR11157">
    <property type="entry name" value="FATTY ACID ACYL TRANSFERASE-RELATED"/>
    <property type="match status" value="1"/>
</dbReference>
<keyword evidence="4 10" id="KW-0812">Transmembrane</keyword>
<proteinExistence type="inferred from homology"/>
<evidence type="ECO:0000256" key="5">
    <source>
        <dbReference type="ARBA" id="ARBA00022832"/>
    </source>
</evidence>
<dbReference type="HOGENOM" id="CLU_017661_2_0_1"/>
<keyword evidence="2 10" id="KW-0444">Lipid biosynthesis</keyword>
<dbReference type="OrthoDB" id="10259681at2759"/>
<comment type="similarity">
    <text evidence="10">Belongs to the ELO family.</text>
</comment>
<keyword evidence="9 10" id="KW-0275">Fatty acid biosynthesis</keyword>
<evidence type="ECO:0000256" key="3">
    <source>
        <dbReference type="ARBA" id="ARBA00022679"/>
    </source>
</evidence>
<keyword evidence="8 10" id="KW-0472">Membrane</keyword>
<sequence>MSPNIYFSFPSNALIQFPPSSDPSTLPPPPAGTASFAPPFTIPASIYNSAYDARVPLTIASVYAVTVVTLNKVNAARGNKPWAISKTAAFRWLVVLHNVLLALYSAWTFVGMYKGLSRTIPSVYGPDGVIGVVDSLCKLHGPAGTENAIAYSPGTSSWQDAPGLEGGRLWNEGLAFYGYFFYLSKFYEVVDTAIILAKGKRSSTLQTYHHAGAMLCMWAGMRFMTPAIWMFCFFNSGVHALMYTYYTITSFSVRVPKAIKQTLTTLQISQFIIGVYYAAAHSFVSYDIPASSTSASSPSAFPAPSPNRKVLYAGPAGAADQKYETVSCINTSGQTFAVWLNVFYLGPLMYLFMRFFYRSYIRRASPRVAGGKGAAAAAAVVGAGKGVRGCKNAKMRNDGLKVEMGGASEGAAGRLGSEVEKLRGCSRLNAPPSRSG</sequence>
<gene>
    <name evidence="11" type="ORF">GMDG_06030</name>
</gene>
<comment type="caution">
    <text evidence="10">Lacks conserved residue(s) required for the propagation of feature annotation.</text>
</comment>
<dbReference type="GO" id="GO:0030148">
    <property type="term" value="P:sphingolipid biosynthetic process"/>
    <property type="evidence" value="ECO:0007669"/>
    <property type="project" value="TreeGrafter"/>
</dbReference>
<reference evidence="12" key="1">
    <citation type="submission" date="2010-09" db="EMBL/GenBank/DDBJ databases">
        <title>The genome sequence of Geomyces destructans 20631-21.</title>
        <authorList>
            <consortium name="The Broad Institute Genome Sequencing Platform"/>
            <person name="Cuomo C.A."/>
            <person name="Blehert D.S."/>
            <person name="Lorch J.M."/>
            <person name="Young S.K."/>
            <person name="Zeng Q."/>
            <person name="Gargeya S."/>
            <person name="Fitzgerald M."/>
            <person name="Haas B."/>
            <person name="Abouelleil A."/>
            <person name="Alvarado L."/>
            <person name="Arachchi H.M."/>
            <person name="Berlin A."/>
            <person name="Brown A."/>
            <person name="Chapman S.B."/>
            <person name="Chen Z."/>
            <person name="Dunbar C."/>
            <person name="Freedman E."/>
            <person name="Gearin G."/>
            <person name="Gellesch M."/>
            <person name="Goldberg J."/>
            <person name="Griggs A."/>
            <person name="Gujja S."/>
            <person name="Heiman D."/>
            <person name="Howarth C."/>
            <person name="Larson L."/>
            <person name="Lui A."/>
            <person name="MacDonald P.J.P."/>
            <person name="Montmayeur A."/>
            <person name="Murphy C."/>
            <person name="Neiman D."/>
            <person name="Pearson M."/>
            <person name="Priest M."/>
            <person name="Roberts A."/>
            <person name="Saif S."/>
            <person name="Shea T."/>
            <person name="Shenoy N."/>
            <person name="Sisk P."/>
            <person name="Stolte C."/>
            <person name="Sykes S."/>
            <person name="Wortman J."/>
            <person name="Nusbaum C."/>
            <person name="Birren B."/>
        </authorList>
    </citation>
    <scope>NUCLEOTIDE SEQUENCE [LARGE SCALE GENOMIC DNA]</scope>
    <source>
        <strain evidence="12">ATCC MYA-4855 / 20631-21</strain>
    </source>
</reference>
<feature type="transmembrane region" description="Helical" evidence="10">
    <location>
        <begin position="89"/>
        <end position="110"/>
    </location>
</feature>
<dbReference type="VEuPathDB" id="FungiDB:GMDG_06030"/>
<dbReference type="GO" id="GO:0034625">
    <property type="term" value="P:fatty acid elongation, monounsaturated fatty acid"/>
    <property type="evidence" value="ECO:0007669"/>
    <property type="project" value="TreeGrafter"/>
</dbReference>
<evidence type="ECO:0000256" key="10">
    <source>
        <dbReference type="RuleBase" id="RU361115"/>
    </source>
</evidence>
<dbReference type="GO" id="GO:0034626">
    <property type="term" value="P:fatty acid elongation, polyunsaturated fatty acid"/>
    <property type="evidence" value="ECO:0007669"/>
    <property type="project" value="TreeGrafter"/>
</dbReference>
<keyword evidence="3 10" id="KW-0808">Transferase</keyword>
<evidence type="ECO:0000313" key="11">
    <source>
        <dbReference type="EMBL" id="ELR03282.1"/>
    </source>
</evidence>
<comment type="catalytic activity">
    <reaction evidence="10">
        <text>an acyl-CoA + malonyl-CoA + H(+) = a 3-oxoacyl-CoA + CO2 + CoA</text>
        <dbReference type="Rhea" id="RHEA:50252"/>
        <dbReference type="ChEBI" id="CHEBI:15378"/>
        <dbReference type="ChEBI" id="CHEBI:16526"/>
        <dbReference type="ChEBI" id="CHEBI:57287"/>
        <dbReference type="ChEBI" id="CHEBI:57384"/>
        <dbReference type="ChEBI" id="CHEBI:58342"/>
        <dbReference type="ChEBI" id="CHEBI:90726"/>
    </reaction>
    <physiologicalReaction direction="left-to-right" evidence="10">
        <dbReference type="Rhea" id="RHEA:50253"/>
    </physiologicalReaction>
</comment>
<keyword evidence="6 10" id="KW-1133">Transmembrane helix</keyword>
<evidence type="ECO:0000256" key="6">
    <source>
        <dbReference type="ARBA" id="ARBA00022989"/>
    </source>
</evidence>
<dbReference type="InterPro" id="IPR002076">
    <property type="entry name" value="ELO_fam"/>
</dbReference>
<dbReference type="GO" id="GO:0042761">
    <property type="term" value="P:very long-chain fatty acid biosynthetic process"/>
    <property type="evidence" value="ECO:0007669"/>
    <property type="project" value="TreeGrafter"/>
</dbReference>
<keyword evidence="12" id="KW-1185">Reference proteome</keyword>
<keyword evidence="7 10" id="KW-0443">Lipid metabolism</keyword>
<dbReference type="GO" id="GO:0005789">
    <property type="term" value="C:endoplasmic reticulum membrane"/>
    <property type="evidence" value="ECO:0007669"/>
    <property type="project" value="TreeGrafter"/>
</dbReference>
<evidence type="ECO:0000256" key="7">
    <source>
        <dbReference type="ARBA" id="ARBA00023098"/>
    </source>
</evidence>
<organism evidence="11 12">
    <name type="scientific">Pseudogymnoascus destructans (strain ATCC MYA-4855 / 20631-21)</name>
    <name type="common">Bat white-nose syndrome fungus</name>
    <name type="synonym">Geomyces destructans</name>
    <dbReference type="NCBI Taxonomy" id="658429"/>
    <lineage>
        <taxon>Eukaryota</taxon>
        <taxon>Fungi</taxon>
        <taxon>Dikarya</taxon>
        <taxon>Ascomycota</taxon>
        <taxon>Pezizomycotina</taxon>
        <taxon>Leotiomycetes</taxon>
        <taxon>Thelebolales</taxon>
        <taxon>Thelebolaceae</taxon>
        <taxon>Pseudogymnoascus</taxon>
    </lineage>
</organism>
<evidence type="ECO:0000256" key="8">
    <source>
        <dbReference type="ARBA" id="ARBA00023136"/>
    </source>
</evidence>
<keyword evidence="5 10" id="KW-0276">Fatty acid metabolism</keyword>
<feature type="transmembrane region" description="Helical" evidence="10">
    <location>
        <begin position="227"/>
        <end position="246"/>
    </location>
</feature>
<accession>L8FQU3</accession>